<dbReference type="PANTHER" id="PTHR42813:SF2">
    <property type="entry name" value="DEHYDROGENASE, ZINC-CONTAINING, PUTATIVE (AFU_ORTHOLOGUE AFUA_2G02810)-RELATED"/>
    <property type="match status" value="1"/>
</dbReference>
<dbReference type="EMBL" id="LT607411">
    <property type="protein sequence ID" value="SCF28053.1"/>
    <property type="molecule type" value="Genomic_DNA"/>
</dbReference>
<evidence type="ECO:0000313" key="5">
    <source>
        <dbReference type="EMBL" id="SCF28053.1"/>
    </source>
</evidence>
<sequence length="157" mass="17078">MRHQLQSGLESFCAVARPRGQRGRVRVAGRFKPRLAGSSPMGGHPERGHSGMKALTWHGKRDVRVEEVPDRRGPDAVIDAVGMEAHGAPLGKLAQAAAGLLPDKLAQTLTDRAGVDRLVPLDVEDLRTHRLPLEQAPQAYEMFQKKQDGCVKVVLAP</sequence>
<comment type="cofactor">
    <cofactor evidence="1">
        <name>Zn(2+)</name>
        <dbReference type="ChEBI" id="CHEBI:29105"/>
    </cofactor>
</comment>
<evidence type="ECO:0000256" key="1">
    <source>
        <dbReference type="ARBA" id="ARBA00001947"/>
    </source>
</evidence>
<evidence type="ECO:0000313" key="6">
    <source>
        <dbReference type="Proteomes" id="UP000198242"/>
    </source>
</evidence>
<gene>
    <name evidence="5" type="ORF">GA0074695_5110</name>
</gene>
<organism evidence="5 6">
    <name type="scientific">Micromonospora viridifaciens</name>
    <dbReference type="NCBI Taxonomy" id="1881"/>
    <lineage>
        <taxon>Bacteria</taxon>
        <taxon>Bacillati</taxon>
        <taxon>Actinomycetota</taxon>
        <taxon>Actinomycetes</taxon>
        <taxon>Micromonosporales</taxon>
        <taxon>Micromonosporaceae</taxon>
        <taxon>Micromonospora</taxon>
    </lineage>
</organism>
<proteinExistence type="predicted"/>
<evidence type="ECO:0000256" key="2">
    <source>
        <dbReference type="ARBA" id="ARBA00022723"/>
    </source>
</evidence>
<accession>A0A1C4Z536</accession>
<keyword evidence="6" id="KW-1185">Reference proteome</keyword>
<dbReference type="GO" id="GO:0046872">
    <property type="term" value="F:metal ion binding"/>
    <property type="evidence" value="ECO:0007669"/>
    <property type="project" value="UniProtKB-KW"/>
</dbReference>
<keyword evidence="3" id="KW-0862">Zinc</keyword>
<reference evidence="6" key="1">
    <citation type="submission" date="2016-06" db="EMBL/GenBank/DDBJ databases">
        <authorList>
            <person name="Varghese N."/>
            <person name="Submissions Spin"/>
        </authorList>
    </citation>
    <scope>NUCLEOTIDE SEQUENCE [LARGE SCALE GENOMIC DNA]</scope>
    <source>
        <strain evidence="6">DSM 43909</strain>
    </source>
</reference>
<keyword evidence="2" id="KW-0479">Metal-binding</keyword>
<protein>
    <submittedName>
        <fullName evidence="5">Alcohol dehydrogenase GroES-associated</fullName>
    </submittedName>
</protein>
<dbReference type="PANTHER" id="PTHR42813">
    <property type="entry name" value="ZINC-TYPE ALCOHOL DEHYDROGENASE-LIKE"/>
    <property type="match status" value="1"/>
</dbReference>
<dbReference type="Proteomes" id="UP000198242">
    <property type="component" value="Chromosome I"/>
</dbReference>
<dbReference type="AlphaFoldDB" id="A0A1C4Z536"/>
<name>A0A1C4Z536_MICVI</name>
<evidence type="ECO:0000256" key="4">
    <source>
        <dbReference type="SAM" id="MobiDB-lite"/>
    </source>
</evidence>
<feature type="compositionally biased region" description="Basic and acidic residues" evidence="4">
    <location>
        <begin position="59"/>
        <end position="71"/>
    </location>
</feature>
<feature type="region of interest" description="Disordered" evidence="4">
    <location>
        <begin position="33"/>
        <end position="71"/>
    </location>
</feature>
<evidence type="ECO:0000256" key="3">
    <source>
        <dbReference type="ARBA" id="ARBA00022833"/>
    </source>
</evidence>